<name>A0ABN5IU54_9CAUL</name>
<dbReference type="RefSeq" id="WP_013079521.1">
    <property type="nucleotide sequence ID" value="NZ_CP027850.1"/>
</dbReference>
<protein>
    <submittedName>
        <fullName evidence="3">SDR family NAD(P)-dependent oxidoreductase</fullName>
    </submittedName>
</protein>
<dbReference type="InterPro" id="IPR002347">
    <property type="entry name" value="SDR_fam"/>
</dbReference>
<proteinExistence type="inferred from homology"/>
<organism evidence="3 4">
    <name type="scientific">Caulobacter segnis</name>
    <dbReference type="NCBI Taxonomy" id="88688"/>
    <lineage>
        <taxon>Bacteria</taxon>
        <taxon>Pseudomonadati</taxon>
        <taxon>Pseudomonadota</taxon>
        <taxon>Alphaproteobacteria</taxon>
        <taxon>Caulobacterales</taxon>
        <taxon>Caulobacteraceae</taxon>
        <taxon>Caulobacter</taxon>
    </lineage>
</organism>
<dbReference type="PANTHER" id="PTHR43669">
    <property type="entry name" value="5-KETO-D-GLUCONATE 5-REDUCTASE"/>
    <property type="match status" value="1"/>
</dbReference>
<dbReference type="Gene3D" id="3.40.50.720">
    <property type="entry name" value="NAD(P)-binding Rossmann-like Domain"/>
    <property type="match status" value="1"/>
</dbReference>
<dbReference type="PRINTS" id="PR00081">
    <property type="entry name" value="GDHRDH"/>
</dbReference>
<comment type="similarity">
    <text evidence="1">Belongs to the short-chain dehydrogenases/reductases (SDR) family.</text>
</comment>
<dbReference type="EMBL" id="CP027850">
    <property type="protein sequence ID" value="AVQ02569.1"/>
    <property type="molecule type" value="Genomic_DNA"/>
</dbReference>
<keyword evidence="4" id="KW-1185">Reference proteome</keyword>
<dbReference type="CDD" id="cd05233">
    <property type="entry name" value="SDR_c"/>
    <property type="match status" value="1"/>
</dbReference>
<evidence type="ECO:0000313" key="4">
    <source>
        <dbReference type="Proteomes" id="UP000240527"/>
    </source>
</evidence>
<evidence type="ECO:0000256" key="1">
    <source>
        <dbReference type="ARBA" id="ARBA00006484"/>
    </source>
</evidence>
<dbReference type="Pfam" id="PF00106">
    <property type="entry name" value="adh_short"/>
    <property type="match status" value="1"/>
</dbReference>
<evidence type="ECO:0000256" key="2">
    <source>
        <dbReference type="ARBA" id="ARBA00023002"/>
    </source>
</evidence>
<dbReference type="Proteomes" id="UP000240527">
    <property type="component" value="Chromosome"/>
</dbReference>
<dbReference type="PANTHER" id="PTHR43669:SF3">
    <property type="entry name" value="ALCOHOL DEHYDROGENASE, PUTATIVE (AFU_ORTHOLOGUE AFUA_3G03445)-RELATED"/>
    <property type="match status" value="1"/>
</dbReference>
<keyword evidence="2" id="KW-0560">Oxidoreductase</keyword>
<accession>A0ABN5IU54</accession>
<dbReference type="InterPro" id="IPR036291">
    <property type="entry name" value="NAD(P)-bd_dom_sf"/>
</dbReference>
<sequence length="216" mass="21929">MSGALLIVGAGPGIGEAAAERFGREGWTIVLAARGPRTLDAMVARLIGQGVNAHGLVIDATDPEAVRAGLRTADKLSGGLTAVLYNAAKVRQQDLFSMTDAEIDSDLAVNVTGGLHTIRAAAGLFEDRGGTILVTGGGLAVAPHSDWASLGLGKAALRNLVQGLAPALAERNIRIGMATVATLVAPASAEASGVADTLWSLATDPDADWEQTFPAA</sequence>
<gene>
    <name evidence="3" type="ORF">B7G68_12370</name>
</gene>
<dbReference type="SUPFAM" id="SSF51735">
    <property type="entry name" value="NAD(P)-binding Rossmann-fold domains"/>
    <property type="match status" value="1"/>
</dbReference>
<reference evidence="3 4" key="1">
    <citation type="journal article" date="2015" name="Biotechnol. Bioeng.">
        <title>Genome sequence and phenotypic characterization of Caulobacter segnis.</title>
        <authorList>
            <person name="Patel S."/>
            <person name="Fletcher B."/>
            <person name="Scott D.C."/>
            <person name="Ely B."/>
        </authorList>
    </citation>
    <scope>NUCLEOTIDE SEQUENCE [LARGE SCALE GENOMIC DNA]</scope>
    <source>
        <strain evidence="3 4">TK0059</strain>
    </source>
</reference>
<evidence type="ECO:0000313" key="3">
    <source>
        <dbReference type="EMBL" id="AVQ02569.1"/>
    </source>
</evidence>